<reference evidence="2 3" key="1">
    <citation type="submission" date="2023-01" db="EMBL/GenBank/DDBJ databases">
        <title>Analysis of 21 Apiospora genomes using comparative genomics revels a genus with tremendous synthesis potential of carbohydrate active enzymes and secondary metabolites.</title>
        <authorList>
            <person name="Sorensen T."/>
        </authorList>
    </citation>
    <scope>NUCLEOTIDE SEQUENCE [LARGE SCALE GENOMIC DNA]</scope>
    <source>
        <strain evidence="2 3">CBS 117206</strain>
    </source>
</reference>
<evidence type="ECO:0000256" key="1">
    <source>
        <dbReference type="SAM" id="MobiDB-lite"/>
    </source>
</evidence>
<protein>
    <submittedName>
        <fullName evidence="2">Uncharacterized protein</fullName>
    </submittedName>
</protein>
<feature type="compositionally biased region" description="Polar residues" evidence="1">
    <location>
        <begin position="38"/>
        <end position="57"/>
    </location>
</feature>
<evidence type="ECO:0000313" key="2">
    <source>
        <dbReference type="EMBL" id="KAK8105296.1"/>
    </source>
</evidence>
<dbReference type="Proteomes" id="UP001392437">
    <property type="component" value="Unassembled WGS sequence"/>
</dbReference>
<dbReference type="EMBL" id="JAQQWP010000008">
    <property type="protein sequence ID" value="KAK8105296.1"/>
    <property type="molecule type" value="Genomic_DNA"/>
</dbReference>
<feature type="compositionally biased region" description="Basic and acidic residues" evidence="1">
    <location>
        <begin position="165"/>
        <end position="186"/>
    </location>
</feature>
<feature type="region of interest" description="Disordered" evidence="1">
    <location>
        <begin position="1"/>
        <end position="115"/>
    </location>
</feature>
<feature type="compositionally biased region" description="Basic and acidic residues" evidence="1">
    <location>
        <begin position="1"/>
        <end position="27"/>
    </location>
</feature>
<dbReference type="AlphaFoldDB" id="A0AAW0QJE7"/>
<feature type="region of interest" description="Disordered" evidence="1">
    <location>
        <begin position="154"/>
        <end position="228"/>
    </location>
</feature>
<sequence length="383" mass="43802">MENHNLQEPKRAREDVTGSKDKGHDVEAPAPKRLKVESPSTAEEMNRGSNGSRLSSTPRRRNVATRAPRIIPPKGGRKSRAKSLSSASSRADELTRIDTSNFTEDVKPAKKESSETLVDFQLPLEKRRSGETMKDFLERQKKYYKVNGLGKNKTKTTKFQTSDTNDTKIKDEDCSDEKNDTKIKDEDSYDDEEGIQQSNNQPDPSSRKRRRHRFNVKKLRRTNRDRDRQTDIEFPAELHEILRESQGIVGNNDVYLVVIEQNRRFAFFHVLATTQRKDVANQLALSLFRTEVAQVLPELRKSPGLDHEQERKSLAQLADGVQEPHEWTKAIWYRAVGDIRGDARLSWYVEREGYSAGLVTLNAALPGTPYQVTVKVLRNDMVL</sequence>
<evidence type="ECO:0000313" key="3">
    <source>
        <dbReference type="Proteomes" id="UP001392437"/>
    </source>
</evidence>
<feature type="compositionally biased region" description="Basic residues" evidence="1">
    <location>
        <begin position="207"/>
        <end position="221"/>
    </location>
</feature>
<feature type="compositionally biased region" description="Polar residues" evidence="1">
    <location>
        <begin position="195"/>
        <end position="204"/>
    </location>
</feature>
<gene>
    <name evidence="2" type="ORF">PG999_008655</name>
</gene>
<organism evidence="2 3">
    <name type="scientific">Apiospora kogelbergensis</name>
    <dbReference type="NCBI Taxonomy" id="1337665"/>
    <lineage>
        <taxon>Eukaryota</taxon>
        <taxon>Fungi</taxon>
        <taxon>Dikarya</taxon>
        <taxon>Ascomycota</taxon>
        <taxon>Pezizomycotina</taxon>
        <taxon>Sordariomycetes</taxon>
        <taxon>Xylariomycetidae</taxon>
        <taxon>Amphisphaeriales</taxon>
        <taxon>Apiosporaceae</taxon>
        <taxon>Apiospora</taxon>
    </lineage>
</organism>
<accession>A0AAW0QJE7</accession>
<feature type="compositionally biased region" description="Basic and acidic residues" evidence="1">
    <location>
        <begin position="104"/>
        <end position="114"/>
    </location>
</feature>
<proteinExistence type="predicted"/>
<name>A0AAW0QJE7_9PEZI</name>
<keyword evidence="3" id="KW-1185">Reference proteome</keyword>
<comment type="caution">
    <text evidence="2">The sequence shown here is derived from an EMBL/GenBank/DDBJ whole genome shotgun (WGS) entry which is preliminary data.</text>
</comment>